<evidence type="ECO:0000313" key="2">
    <source>
        <dbReference type="EMBL" id="MFC5522053.1"/>
    </source>
</evidence>
<proteinExistence type="predicted"/>
<accession>A0ABW0QBV7</accession>
<feature type="region of interest" description="Disordered" evidence="1">
    <location>
        <begin position="89"/>
        <end position="166"/>
    </location>
</feature>
<feature type="compositionally biased region" description="Low complexity" evidence="1">
    <location>
        <begin position="127"/>
        <end position="152"/>
    </location>
</feature>
<keyword evidence="3" id="KW-1185">Reference proteome</keyword>
<dbReference type="EMBL" id="JBHSMX010000022">
    <property type="protein sequence ID" value="MFC5522053.1"/>
    <property type="molecule type" value="Genomic_DNA"/>
</dbReference>
<reference evidence="3" key="1">
    <citation type="journal article" date="2019" name="Int. J. Syst. Evol. Microbiol.">
        <title>The Global Catalogue of Microorganisms (GCM) 10K type strain sequencing project: providing services to taxonomists for standard genome sequencing and annotation.</title>
        <authorList>
            <consortium name="The Broad Institute Genomics Platform"/>
            <consortium name="The Broad Institute Genome Sequencing Center for Infectious Disease"/>
            <person name="Wu L."/>
            <person name="Ma J."/>
        </authorList>
    </citation>
    <scope>NUCLEOTIDE SEQUENCE [LARGE SCALE GENOMIC DNA]</scope>
    <source>
        <strain evidence="3">CGMCC 4.7277</strain>
    </source>
</reference>
<feature type="compositionally biased region" description="Low complexity" evidence="1">
    <location>
        <begin position="92"/>
        <end position="102"/>
    </location>
</feature>
<gene>
    <name evidence="2" type="ORF">ACFPP7_14195</name>
</gene>
<comment type="caution">
    <text evidence="2">The sequence shown here is derived from an EMBL/GenBank/DDBJ whole genome shotgun (WGS) entry which is preliminary data.</text>
</comment>
<evidence type="ECO:0000313" key="3">
    <source>
        <dbReference type="Proteomes" id="UP001596084"/>
    </source>
</evidence>
<dbReference type="Proteomes" id="UP001596084">
    <property type="component" value="Unassembled WGS sequence"/>
</dbReference>
<dbReference type="InterPro" id="IPR021457">
    <property type="entry name" value="DUF3108"/>
</dbReference>
<feature type="compositionally biased region" description="Pro residues" evidence="1">
    <location>
        <begin position="153"/>
        <end position="162"/>
    </location>
</feature>
<dbReference type="Pfam" id="PF11306">
    <property type="entry name" value="DUF3108"/>
    <property type="match status" value="1"/>
</dbReference>
<organism evidence="2 3">
    <name type="scientific">Polaromonas jejuensis</name>
    <dbReference type="NCBI Taxonomy" id="457502"/>
    <lineage>
        <taxon>Bacteria</taxon>
        <taxon>Pseudomonadati</taxon>
        <taxon>Pseudomonadota</taxon>
        <taxon>Betaproteobacteria</taxon>
        <taxon>Burkholderiales</taxon>
        <taxon>Comamonadaceae</taxon>
        <taxon>Polaromonas</taxon>
    </lineage>
</organism>
<dbReference type="RefSeq" id="WP_377372085.1">
    <property type="nucleotide sequence ID" value="NZ_JBHSMX010000022.1"/>
</dbReference>
<name>A0ABW0QBV7_9BURK</name>
<sequence length="378" mass="39476">MSRLAPPAPQTATGPSARPPWGTLLALAGLVLAAHTLVLRISPRPPGAELAPPSPRSAAFVTRRIELPPAAEAPVPPVAKPVKKPVLKKKMAPAQAEPAQEATEMIANSSPEPAAAGGLTPPVQGEGTATPDTPGAGSAAPAPSPASAASAPTAPPAGPNPTPVTAMALPESAQLAYRMTGSAKGLTYHANGELDWRNNGHSYEARMTVSALLLGSRSLASTGQISAEGLAPTRFSDKSRSEVAAHFEPDKGQISFSANTPSVPWVKGTQDRASVFIQLGGMLAGQPAAFPVGTTLVMYTVGPRDADSWTFRVEAEETLSLPFGELATVKLVRQPRREFDQTVEIWFAPSLGYLPVRSKITQHNGDFVDQQLSDVHKR</sequence>
<evidence type="ECO:0000256" key="1">
    <source>
        <dbReference type="SAM" id="MobiDB-lite"/>
    </source>
</evidence>
<protein>
    <submittedName>
        <fullName evidence="2">DUF3108 domain-containing protein</fullName>
    </submittedName>
</protein>